<keyword evidence="3" id="KW-1185">Reference proteome</keyword>
<name>A0A6A6TV93_9PEZI</name>
<feature type="compositionally biased region" description="Polar residues" evidence="1">
    <location>
        <begin position="212"/>
        <end position="222"/>
    </location>
</feature>
<accession>A0A6A6TV93</accession>
<protein>
    <submittedName>
        <fullName evidence="2">Uncharacterized protein</fullName>
    </submittedName>
</protein>
<evidence type="ECO:0000256" key="1">
    <source>
        <dbReference type="SAM" id="MobiDB-lite"/>
    </source>
</evidence>
<reference evidence="2" key="1">
    <citation type="journal article" date="2020" name="Stud. Mycol.">
        <title>101 Dothideomycetes genomes: a test case for predicting lifestyles and emergence of pathogens.</title>
        <authorList>
            <person name="Haridas S."/>
            <person name="Albert R."/>
            <person name="Binder M."/>
            <person name="Bloem J."/>
            <person name="Labutti K."/>
            <person name="Salamov A."/>
            <person name="Andreopoulos B."/>
            <person name="Baker S."/>
            <person name="Barry K."/>
            <person name="Bills G."/>
            <person name="Bluhm B."/>
            <person name="Cannon C."/>
            <person name="Castanera R."/>
            <person name="Culley D."/>
            <person name="Daum C."/>
            <person name="Ezra D."/>
            <person name="Gonzalez J."/>
            <person name="Henrissat B."/>
            <person name="Kuo A."/>
            <person name="Liang C."/>
            <person name="Lipzen A."/>
            <person name="Lutzoni F."/>
            <person name="Magnuson J."/>
            <person name="Mondo S."/>
            <person name="Nolan M."/>
            <person name="Ohm R."/>
            <person name="Pangilinan J."/>
            <person name="Park H.-J."/>
            <person name="Ramirez L."/>
            <person name="Alfaro M."/>
            <person name="Sun H."/>
            <person name="Tritt A."/>
            <person name="Yoshinaga Y."/>
            <person name="Zwiers L.-H."/>
            <person name="Turgeon B."/>
            <person name="Goodwin S."/>
            <person name="Spatafora J."/>
            <person name="Crous P."/>
            <person name="Grigoriev I."/>
        </authorList>
    </citation>
    <scope>NUCLEOTIDE SEQUENCE</scope>
    <source>
        <strain evidence="2">CBS 115976</strain>
    </source>
</reference>
<evidence type="ECO:0000313" key="3">
    <source>
        <dbReference type="Proteomes" id="UP000799302"/>
    </source>
</evidence>
<feature type="region of interest" description="Disordered" evidence="1">
    <location>
        <begin position="212"/>
        <end position="234"/>
    </location>
</feature>
<dbReference type="AlphaFoldDB" id="A0A6A6TV93"/>
<dbReference type="Proteomes" id="UP000799302">
    <property type="component" value="Unassembled WGS sequence"/>
</dbReference>
<organism evidence="2 3">
    <name type="scientific">Microthyrium microscopicum</name>
    <dbReference type="NCBI Taxonomy" id="703497"/>
    <lineage>
        <taxon>Eukaryota</taxon>
        <taxon>Fungi</taxon>
        <taxon>Dikarya</taxon>
        <taxon>Ascomycota</taxon>
        <taxon>Pezizomycotina</taxon>
        <taxon>Dothideomycetes</taxon>
        <taxon>Dothideomycetes incertae sedis</taxon>
        <taxon>Microthyriales</taxon>
        <taxon>Microthyriaceae</taxon>
        <taxon>Microthyrium</taxon>
    </lineage>
</organism>
<dbReference type="EMBL" id="MU004246">
    <property type="protein sequence ID" value="KAF2663241.1"/>
    <property type="molecule type" value="Genomic_DNA"/>
</dbReference>
<sequence>MCRLEYWPIICGCMFWRVESKCEEARDSNWGALKCPYRQIIEGHFGDDSWFFANDNDTLIQHVVLVKPLRCQDPVHEKELRASDEMHPGHAKFRDALRDIMHKETALWSISYGYNQDTGRVESVAGCDIRRQIQEGDWVQGSKIWGYIMRAENRYQTVGSDFGFIFLRSKQCQNQTHGQWAAQYAQRPIIRAQWPQVRELVIDIVKNQTEIGQGTRGYNPQNGRMEDLNIPRDY</sequence>
<gene>
    <name evidence="2" type="ORF">BT63DRAFT_461353</name>
</gene>
<evidence type="ECO:0000313" key="2">
    <source>
        <dbReference type="EMBL" id="KAF2663241.1"/>
    </source>
</evidence>
<feature type="compositionally biased region" description="Basic and acidic residues" evidence="1">
    <location>
        <begin position="224"/>
        <end position="234"/>
    </location>
</feature>
<proteinExistence type="predicted"/>